<keyword evidence="1" id="KW-0472">Membrane</keyword>
<dbReference type="EMBL" id="HE965806">
    <property type="protein sequence ID" value="CCJ54136.1"/>
    <property type="molecule type" value="Genomic_DNA"/>
</dbReference>
<dbReference type="InterPro" id="IPR018895">
    <property type="entry name" value="DUF2474"/>
</dbReference>
<reference evidence="2 3" key="1">
    <citation type="journal article" date="2012" name="BMC Genomics">
        <title>Comparative genomics of the classical Bordetella subspecies: the evolution and exchange of virulence-associated diversity amongst closely related pathogens.</title>
        <authorList>
            <person name="Park J."/>
            <person name="Zhang Y."/>
            <person name="Buboltz A.M."/>
            <person name="Zhang X."/>
            <person name="Schuster S.C."/>
            <person name="Ahuja U."/>
            <person name="Liu M."/>
            <person name="Miller J.F."/>
            <person name="Sebaihia M."/>
            <person name="Bentley S.D."/>
            <person name="Parkhill J."/>
            <person name="Harvill E.T."/>
        </authorList>
    </citation>
    <scope>NUCLEOTIDE SEQUENCE [LARGE SCALE GENOMIC DNA]</scope>
    <source>
        <strain evidence="2 3">253</strain>
    </source>
</reference>
<accession>A0A0C6P786</accession>
<proteinExistence type="predicted"/>
<dbReference type="GeneID" id="56480086"/>
<evidence type="ECO:0000313" key="2">
    <source>
        <dbReference type="EMBL" id="CCJ54136.1"/>
    </source>
</evidence>
<evidence type="ECO:0000256" key="1">
    <source>
        <dbReference type="SAM" id="Phobius"/>
    </source>
</evidence>
<dbReference type="HOGENOM" id="CLU_203653_2_0_4"/>
<protein>
    <recommendedName>
        <fullName evidence="4">DUF2474 domain-containing protein</fullName>
    </recommendedName>
</protein>
<gene>
    <name evidence="2" type="ORF">BN112_2219</name>
</gene>
<evidence type="ECO:0008006" key="4">
    <source>
        <dbReference type="Google" id="ProtNLM"/>
    </source>
</evidence>
<dbReference type="AlphaFoldDB" id="A0A0C6P786"/>
<dbReference type="RefSeq" id="WP_003809134.1">
    <property type="nucleotide sequence ID" value="NC_019382.1"/>
</dbReference>
<dbReference type="Pfam" id="PF10617">
    <property type="entry name" value="DUF2474"/>
    <property type="match status" value="1"/>
</dbReference>
<organism evidence="2 3">
    <name type="scientific">Bordetella bronchiseptica 253</name>
    <dbReference type="NCBI Taxonomy" id="568707"/>
    <lineage>
        <taxon>Bacteria</taxon>
        <taxon>Pseudomonadati</taxon>
        <taxon>Pseudomonadota</taxon>
        <taxon>Betaproteobacteria</taxon>
        <taxon>Burkholderiales</taxon>
        <taxon>Alcaligenaceae</taxon>
        <taxon>Bordetella</taxon>
    </lineage>
</organism>
<keyword evidence="1" id="KW-0812">Transmembrane</keyword>
<keyword evidence="1" id="KW-1133">Transmembrane helix</keyword>
<sequence length="48" mass="4947">MMEDALDRPASTLRRLGWLALLWAGGVAGLGLAAGGLKLIMKLAGLTP</sequence>
<dbReference type="KEGG" id="bbh:BN112_2219"/>
<dbReference type="Proteomes" id="UP000007564">
    <property type="component" value="Chromosome"/>
</dbReference>
<feature type="transmembrane region" description="Helical" evidence="1">
    <location>
        <begin position="20"/>
        <end position="40"/>
    </location>
</feature>
<evidence type="ECO:0000313" key="3">
    <source>
        <dbReference type="Proteomes" id="UP000007564"/>
    </source>
</evidence>
<name>A0A0C6P786_BORBO</name>